<evidence type="ECO:0000259" key="4">
    <source>
        <dbReference type="Pfam" id="PF01103"/>
    </source>
</evidence>
<keyword evidence="6" id="KW-1185">Reference proteome</keyword>
<dbReference type="Pfam" id="PF01103">
    <property type="entry name" value="Omp85"/>
    <property type="match status" value="1"/>
</dbReference>
<name>A0A1X7L494_9BACT</name>
<sequence>MEQSFKNFIFLFFTVVTISLTATETAFSQDNIDKKTVDLDTALFETDKNSLFPLPVVYYTPEAGLFYGASILYNFFTNRKKPINASQIQLAAGYTTKQQTLIFLPFQIFWDQNKWRSIGELGYYNYAYPFYGIGNNGQQDVFSTYRASFPRVRVFLLKETAPNLFVGGRYWFENYDIIEWDNSGDFQQEDFSGGTFNRTSGIGPAMIYDTRDAIYYPRRGHYLESFIETNHQFTGSTHNYTAISFDYAYYYSPADKTVLAANAFSLSNVGDVPFNRLAQLGGNKKMRGYFQGYFQDKNLLLGQFEVRQELVWRIGLTAFASAGQTAESWGDYGMNRWNYAGGAGLRFTFDTKKHINVRLDYAIGKDSNGFYIAFNEAF</sequence>
<keyword evidence="2 3" id="KW-0472">Membrane</keyword>
<dbReference type="AlphaFoldDB" id="A0A1X7L494"/>
<reference evidence="6" key="1">
    <citation type="submission" date="2017-04" db="EMBL/GenBank/DDBJ databases">
        <authorList>
            <person name="Varghese N."/>
            <person name="Submissions S."/>
        </authorList>
    </citation>
    <scope>NUCLEOTIDE SEQUENCE [LARGE SCALE GENOMIC DNA]</scope>
    <source>
        <strain evidence="6">DSM 4125</strain>
    </source>
</reference>
<protein>
    <submittedName>
        <fullName evidence="5">Surface antigen</fullName>
    </submittedName>
</protein>
<proteinExistence type="predicted"/>
<dbReference type="STRING" id="1028.SAMN05661096_03490"/>
<keyword evidence="3" id="KW-0812">Transmembrane</keyword>
<organism evidence="5 6">
    <name type="scientific">Marivirga sericea</name>
    <dbReference type="NCBI Taxonomy" id="1028"/>
    <lineage>
        <taxon>Bacteria</taxon>
        <taxon>Pseudomonadati</taxon>
        <taxon>Bacteroidota</taxon>
        <taxon>Cytophagia</taxon>
        <taxon>Cytophagales</taxon>
        <taxon>Marivirgaceae</taxon>
        <taxon>Marivirga</taxon>
    </lineage>
</organism>
<comment type="subcellular location">
    <subcellularLocation>
        <location evidence="1">Membrane</location>
    </subcellularLocation>
</comment>
<feature type="domain" description="Bacterial surface antigen (D15)" evidence="4">
    <location>
        <begin position="87"/>
        <end position="363"/>
    </location>
</feature>
<dbReference type="EMBL" id="FXAW01000008">
    <property type="protein sequence ID" value="SMG48570.1"/>
    <property type="molecule type" value="Genomic_DNA"/>
</dbReference>
<evidence type="ECO:0000256" key="3">
    <source>
        <dbReference type="SAM" id="Phobius"/>
    </source>
</evidence>
<evidence type="ECO:0000313" key="6">
    <source>
        <dbReference type="Proteomes" id="UP000193804"/>
    </source>
</evidence>
<dbReference type="OrthoDB" id="9771071at2"/>
<feature type="transmembrane region" description="Helical" evidence="3">
    <location>
        <begin position="52"/>
        <end position="76"/>
    </location>
</feature>
<gene>
    <name evidence="5" type="ORF">SAMN05661096_03490</name>
</gene>
<dbReference type="Proteomes" id="UP000193804">
    <property type="component" value="Unassembled WGS sequence"/>
</dbReference>
<dbReference type="GO" id="GO:0019867">
    <property type="term" value="C:outer membrane"/>
    <property type="evidence" value="ECO:0007669"/>
    <property type="project" value="InterPro"/>
</dbReference>
<dbReference type="RefSeq" id="WP_085518624.1">
    <property type="nucleotide sequence ID" value="NZ_FXAW01000008.1"/>
</dbReference>
<keyword evidence="3" id="KW-1133">Transmembrane helix</keyword>
<dbReference type="InterPro" id="IPR000184">
    <property type="entry name" value="Bac_surfAg_D15"/>
</dbReference>
<accession>A0A1X7L494</accession>
<evidence type="ECO:0000313" key="5">
    <source>
        <dbReference type="EMBL" id="SMG48570.1"/>
    </source>
</evidence>
<dbReference type="Gene3D" id="2.40.160.50">
    <property type="entry name" value="membrane protein fhac: a member of the omp85/tpsb transporter family"/>
    <property type="match status" value="1"/>
</dbReference>
<evidence type="ECO:0000256" key="1">
    <source>
        <dbReference type="ARBA" id="ARBA00004370"/>
    </source>
</evidence>
<evidence type="ECO:0000256" key="2">
    <source>
        <dbReference type="ARBA" id="ARBA00023136"/>
    </source>
</evidence>